<dbReference type="STRING" id="1232681.ADIS_1200"/>
<comment type="caution">
    <text evidence="2">The sequence shown here is derived from an EMBL/GenBank/DDBJ whole genome shotgun (WGS) entry which is preliminary data.</text>
</comment>
<evidence type="ECO:0000313" key="2">
    <source>
        <dbReference type="EMBL" id="EON78337.1"/>
    </source>
</evidence>
<dbReference type="InterPro" id="IPR036237">
    <property type="entry name" value="Xyl_isomerase-like_sf"/>
</dbReference>
<dbReference type="Proteomes" id="UP000013909">
    <property type="component" value="Unassembled WGS sequence"/>
</dbReference>
<dbReference type="InterPro" id="IPR013022">
    <property type="entry name" value="Xyl_isomerase-like_TIM-brl"/>
</dbReference>
<evidence type="ECO:0000259" key="1">
    <source>
        <dbReference type="Pfam" id="PF01261"/>
    </source>
</evidence>
<dbReference type="AlphaFoldDB" id="R7ZW74"/>
<feature type="domain" description="Xylose isomerase-like TIM barrel" evidence="1">
    <location>
        <begin position="69"/>
        <end position="242"/>
    </location>
</feature>
<name>R7ZW74_9BACT</name>
<keyword evidence="2" id="KW-0413">Isomerase</keyword>
<dbReference type="InterPro" id="IPR050312">
    <property type="entry name" value="IolE/XylAMocC-like"/>
</dbReference>
<dbReference type="Gene3D" id="3.20.20.150">
    <property type="entry name" value="Divalent-metal-dependent TIM barrel enzymes"/>
    <property type="match status" value="1"/>
</dbReference>
<proteinExistence type="predicted"/>
<dbReference type="SUPFAM" id="SSF51658">
    <property type="entry name" value="Xylose isomerase-like"/>
    <property type="match status" value="1"/>
</dbReference>
<sequence length="257" mass="29132">MRTMVDCPEGVLDQVTLVSSLGFDALGGQETVDLEGLKDELDRRGMALPEVYIGVYLRDGALVLPDNWEAMLSLFRGTETLFALHVHVEGYAAREESIDSRLVREFTKLAKQAEEFQIQMGIYPHHAFYCETTQHARELAVAVNHPRFGMTLNLCHLLKVEGAEGWEQRVDGLIPQLKMVSIHGADDGDTQSMGWDRLIRPLGEGSFDTFRFVSYLRDKGYTGMFGLQCYGIRQDCAEALRKSQQAWRSFQTRYAEK</sequence>
<dbReference type="PANTHER" id="PTHR12110:SF41">
    <property type="entry name" value="INOSOSE DEHYDRATASE"/>
    <property type="match status" value="1"/>
</dbReference>
<dbReference type="PANTHER" id="PTHR12110">
    <property type="entry name" value="HYDROXYPYRUVATE ISOMERASE"/>
    <property type="match status" value="1"/>
</dbReference>
<gene>
    <name evidence="2" type="ORF">ADIS_1200</name>
</gene>
<dbReference type="EMBL" id="AQHR01000040">
    <property type="protein sequence ID" value="EON78337.1"/>
    <property type="molecule type" value="Genomic_DNA"/>
</dbReference>
<evidence type="ECO:0000313" key="3">
    <source>
        <dbReference type="Proteomes" id="UP000013909"/>
    </source>
</evidence>
<organism evidence="2 3">
    <name type="scientific">Lunatimonas lonarensis</name>
    <dbReference type="NCBI Taxonomy" id="1232681"/>
    <lineage>
        <taxon>Bacteria</taxon>
        <taxon>Pseudomonadati</taxon>
        <taxon>Bacteroidota</taxon>
        <taxon>Cytophagia</taxon>
        <taxon>Cytophagales</taxon>
        <taxon>Cyclobacteriaceae</taxon>
    </lineage>
</organism>
<keyword evidence="3" id="KW-1185">Reference proteome</keyword>
<accession>R7ZW74</accession>
<dbReference type="GO" id="GO:0016853">
    <property type="term" value="F:isomerase activity"/>
    <property type="evidence" value="ECO:0007669"/>
    <property type="project" value="UniProtKB-KW"/>
</dbReference>
<reference evidence="2 3" key="1">
    <citation type="submission" date="2013-02" db="EMBL/GenBank/DDBJ databases">
        <title>A novel strain isolated from Lonar lake, Maharashtra, India.</title>
        <authorList>
            <person name="Singh A."/>
        </authorList>
    </citation>
    <scope>NUCLEOTIDE SEQUENCE [LARGE SCALE GENOMIC DNA]</scope>
    <source>
        <strain evidence="2 3">AK24</strain>
    </source>
</reference>
<protein>
    <submittedName>
        <fullName evidence="2">Xylose isomerase domain protein TIM barrel</fullName>
    </submittedName>
</protein>
<dbReference type="Pfam" id="PF01261">
    <property type="entry name" value="AP_endonuc_2"/>
    <property type="match status" value="1"/>
</dbReference>